<feature type="transmembrane region" description="Helical" evidence="10">
    <location>
        <begin position="99"/>
        <end position="122"/>
    </location>
</feature>
<comment type="subcellular location">
    <subcellularLocation>
        <location evidence="2">Membrane</location>
        <topology evidence="2">Multi-pass membrane protein</topology>
    </subcellularLocation>
</comment>
<comment type="pathway">
    <text evidence="3">Protein modification; protein ubiquitination.</text>
</comment>
<organism evidence="12 13">
    <name type="scientific">Rhizopus stolonifer</name>
    <name type="common">Rhizopus nigricans</name>
    <dbReference type="NCBI Taxonomy" id="4846"/>
    <lineage>
        <taxon>Eukaryota</taxon>
        <taxon>Fungi</taxon>
        <taxon>Fungi incertae sedis</taxon>
        <taxon>Mucoromycota</taxon>
        <taxon>Mucoromycotina</taxon>
        <taxon>Mucoromycetes</taxon>
        <taxon>Mucorales</taxon>
        <taxon>Mucorineae</taxon>
        <taxon>Rhizopodaceae</taxon>
        <taxon>Rhizopus</taxon>
    </lineage>
</organism>
<accession>A0A367J9S8</accession>
<dbReference type="GO" id="GO:0036503">
    <property type="term" value="P:ERAD pathway"/>
    <property type="evidence" value="ECO:0007669"/>
    <property type="project" value="TreeGrafter"/>
</dbReference>
<protein>
    <recommendedName>
        <fullName evidence="4">RING-type E3 ubiquitin transferase</fullName>
        <ecNumber evidence="4">2.3.2.27</ecNumber>
    </recommendedName>
</protein>
<gene>
    <name evidence="12" type="ORF">CU098_001924</name>
</gene>
<dbReference type="EMBL" id="PJQM01003879">
    <property type="protein sequence ID" value="RCH86688.1"/>
    <property type="molecule type" value="Genomic_DNA"/>
</dbReference>
<evidence type="ECO:0000256" key="6">
    <source>
        <dbReference type="ARBA" id="ARBA00022692"/>
    </source>
</evidence>
<evidence type="ECO:0000256" key="9">
    <source>
        <dbReference type="ARBA" id="ARBA00023136"/>
    </source>
</evidence>
<evidence type="ECO:0000256" key="2">
    <source>
        <dbReference type="ARBA" id="ARBA00004141"/>
    </source>
</evidence>
<keyword evidence="6 10" id="KW-0812">Transmembrane</keyword>
<keyword evidence="8 10" id="KW-1133">Transmembrane helix</keyword>
<comment type="caution">
    <text evidence="12">The sequence shown here is derived from an EMBL/GenBank/DDBJ whole genome shotgun (WGS) entry which is preliminary data.</text>
</comment>
<feature type="transmembrane region" description="Helical" evidence="10">
    <location>
        <begin position="63"/>
        <end position="87"/>
    </location>
</feature>
<evidence type="ECO:0000256" key="1">
    <source>
        <dbReference type="ARBA" id="ARBA00000900"/>
    </source>
</evidence>
<dbReference type="GO" id="GO:0005789">
    <property type="term" value="C:endoplasmic reticulum membrane"/>
    <property type="evidence" value="ECO:0007669"/>
    <property type="project" value="TreeGrafter"/>
</dbReference>
<evidence type="ECO:0000256" key="5">
    <source>
        <dbReference type="ARBA" id="ARBA00022679"/>
    </source>
</evidence>
<dbReference type="EC" id="2.3.2.27" evidence="4"/>
<dbReference type="STRING" id="4846.A0A367J9S8"/>
<dbReference type="Pfam" id="PF23113">
    <property type="entry name" value="MARCHF6_C"/>
    <property type="match status" value="1"/>
</dbReference>
<dbReference type="InterPro" id="IPR056521">
    <property type="entry name" value="MARCHF6-like_C"/>
</dbReference>
<keyword evidence="13" id="KW-1185">Reference proteome</keyword>
<dbReference type="Proteomes" id="UP000253551">
    <property type="component" value="Unassembled WGS sequence"/>
</dbReference>
<feature type="transmembrane region" description="Helical" evidence="10">
    <location>
        <begin position="15"/>
        <end position="35"/>
    </location>
</feature>
<dbReference type="PANTHER" id="PTHR13145">
    <property type="entry name" value="SSM4 PROTEIN"/>
    <property type="match status" value="1"/>
</dbReference>
<reference evidence="12 13" key="1">
    <citation type="journal article" date="2018" name="G3 (Bethesda)">
        <title>Phylogenetic and Phylogenomic Definition of Rhizopus Species.</title>
        <authorList>
            <person name="Gryganskyi A.P."/>
            <person name="Golan J."/>
            <person name="Dolatabadi S."/>
            <person name="Mondo S."/>
            <person name="Robb S."/>
            <person name="Idnurm A."/>
            <person name="Muszewska A."/>
            <person name="Steczkiewicz K."/>
            <person name="Masonjones S."/>
            <person name="Liao H.L."/>
            <person name="Gajdeczka M.T."/>
            <person name="Anike F."/>
            <person name="Vuek A."/>
            <person name="Anishchenko I.M."/>
            <person name="Voigt K."/>
            <person name="de Hoog G.S."/>
            <person name="Smith M.E."/>
            <person name="Heitman J."/>
            <person name="Vilgalys R."/>
            <person name="Stajich J.E."/>
        </authorList>
    </citation>
    <scope>NUCLEOTIDE SEQUENCE [LARGE SCALE GENOMIC DNA]</scope>
    <source>
        <strain evidence="12 13">LSU 92-RS-03</strain>
    </source>
</reference>
<feature type="domain" description="E3 ubiquitin-protein ligase MARCHF6-like C-terminal" evidence="11">
    <location>
        <begin position="7"/>
        <end position="131"/>
    </location>
</feature>
<evidence type="ECO:0000256" key="3">
    <source>
        <dbReference type="ARBA" id="ARBA00004906"/>
    </source>
</evidence>
<keyword evidence="9 10" id="KW-0472">Membrane</keyword>
<name>A0A367J9S8_RHIST</name>
<evidence type="ECO:0000259" key="11">
    <source>
        <dbReference type="Pfam" id="PF23113"/>
    </source>
</evidence>
<evidence type="ECO:0000256" key="8">
    <source>
        <dbReference type="ARBA" id="ARBA00022989"/>
    </source>
</evidence>
<dbReference type="PANTHER" id="PTHR13145:SF0">
    <property type="entry name" value="E3 UBIQUITIN-PROTEIN LIGASE MARCHF6"/>
    <property type="match status" value="1"/>
</dbReference>
<feature type="non-terminal residue" evidence="12">
    <location>
        <position position="1"/>
    </location>
</feature>
<keyword evidence="5" id="KW-0808">Transferase</keyword>
<comment type="catalytic activity">
    <reaction evidence="1">
        <text>S-ubiquitinyl-[E2 ubiquitin-conjugating enzyme]-L-cysteine + [acceptor protein]-L-lysine = [E2 ubiquitin-conjugating enzyme]-L-cysteine + N(6)-ubiquitinyl-[acceptor protein]-L-lysine.</text>
        <dbReference type="EC" id="2.3.2.27"/>
    </reaction>
</comment>
<sequence>KKKTHQQTPSTFKDWALGIAGMSLFHSVICVLPHINPAIREQVVQFNWNNIKHLDLWHINQSVVMPLFACLSFMIALPSLLTVVTIYAFAIDDPILKLLIFRCAYPILFCGVCCLAAIYICWRLCKIWLRNTRDNIYLIGRKLHNFEDKVDSCPRTL</sequence>
<dbReference type="AlphaFoldDB" id="A0A367J9S8"/>
<evidence type="ECO:0000313" key="13">
    <source>
        <dbReference type="Proteomes" id="UP000253551"/>
    </source>
</evidence>
<dbReference type="OrthoDB" id="264354at2759"/>
<evidence type="ECO:0000313" key="12">
    <source>
        <dbReference type="EMBL" id="RCH86688.1"/>
    </source>
</evidence>
<dbReference type="GO" id="GO:0061630">
    <property type="term" value="F:ubiquitin protein ligase activity"/>
    <property type="evidence" value="ECO:0007669"/>
    <property type="project" value="UniProtKB-EC"/>
</dbReference>
<evidence type="ECO:0000256" key="7">
    <source>
        <dbReference type="ARBA" id="ARBA00022786"/>
    </source>
</evidence>
<proteinExistence type="predicted"/>
<keyword evidence="7" id="KW-0833">Ubl conjugation pathway</keyword>
<evidence type="ECO:0000256" key="4">
    <source>
        <dbReference type="ARBA" id="ARBA00012483"/>
    </source>
</evidence>
<evidence type="ECO:0000256" key="10">
    <source>
        <dbReference type="SAM" id="Phobius"/>
    </source>
</evidence>